<dbReference type="RefSeq" id="XP_005779628.1">
    <property type="nucleotide sequence ID" value="XM_005779571.1"/>
</dbReference>
<dbReference type="AlphaFoldDB" id="A0A0D3JUL4"/>
<dbReference type="EnsemblProtists" id="EOD27199">
    <property type="protein sequence ID" value="EOD27199"/>
    <property type="gene ID" value="EMIHUDRAFT_434978"/>
</dbReference>
<sequence>PRRPLVAAPLRAGGSAGTRGARHGGGVGRPRRRPRRVCRRRLLAAQRGRLAARARAAAQSLRPAGAACVAAGKVRRRAVASVGPRGEAWRQRPFPGRTPPPAKGPVRRRSRARAAAGRAPARAALAGHPAQAWGPLPIAAALRVRAGQPGRARRLPCGGDFGNGAGGGAPRVPARVGQLTVAGRDSCVPRGKKERKNS</sequence>
<proteinExistence type="predicted"/>
<reference evidence="3" key="1">
    <citation type="journal article" date="2013" name="Nature">
        <title>Pan genome of the phytoplankton Emiliania underpins its global distribution.</title>
        <authorList>
            <person name="Read B.A."/>
            <person name="Kegel J."/>
            <person name="Klute M.J."/>
            <person name="Kuo A."/>
            <person name="Lefebvre S.C."/>
            <person name="Maumus F."/>
            <person name="Mayer C."/>
            <person name="Miller J."/>
            <person name="Monier A."/>
            <person name="Salamov A."/>
            <person name="Young J."/>
            <person name="Aguilar M."/>
            <person name="Claverie J.M."/>
            <person name="Frickenhaus S."/>
            <person name="Gonzalez K."/>
            <person name="Herman E.K."/>
            <person name="Lin Y.C."/>
            <person name="Napier J."/>
            <person name="Ogata H."/>
            <person name="Sarno A.F."/>
            <person name="Shmutz J."/>
            <person name="Schroeder D."/>
            <person name="de Vargas C."/>
            <person name="Verret F."/>
            <person name="von Dassow P."/>
            <person name="Valentin K."/>
            <person name="Van de Peer Y."/>
            <person name="Wheeler G."/>
            <person name="Dacks J.B."/>
            <person name="Delwiche C.F."/>
            <person name="Dyhrman S.T."/>
            <person name="Glockner G."/>
            <person name="John U."/>
            <person name="Richards T."/>
            <person name="Worden A.Z."/>
            <person name="Zhang X."/>
            <person name="Grigoriev I.V."/>
            <person name="Allen A.E."/>
            <person name="Bidle K."/>
            <person name="Borodovsky M."/>
            <person name="Bowler C."/>
            <person name="Brownlee C."/>
            <person name="Cock J.M."/>
            <person name="Elias M."/>
            <person name="Gladyshev V.N."/>
            <person name="Groth M."/>
            <person name="Guda C."/>
            <person name="Hadaegh A."/>
            <person name="Iglesias-Rodriguez M.D."/>
            <person name="Jenkins J."/>
            <person name="Jones B.M."/>
            <person name="Lawson T."/>
            <person name="Leese F."/>
            <person name="Lindquist E."/>
            <person name="Lobanov A."/>
            <person name="Lomsadze A."/>
            <person name="Malik S.B."/>
            <person name="Marsh M.E."/>
            <person name="Mackinder L."/>
            <person name="Mock T."/>
            <person name="Mueller-Roeber B."/>
            <person name="Pagarete A."/>
            <person name="Parker M."/>
            <person name="Probert I."/>
            <person name="Quesneville H."/>
            <person name="Raines C."/>
            <person name="Rensing S.A."/>
            <person name="Riano-Pachon D.M."/>
            <person name="Richier S."/>
            <person name="Rokitta S."/>
            <person name="Shiraiwa Y."/>
            <person name="Soanes D.M."/>
            <person name="van der Giezen M."/>
            <person name="Wahlund T.M."/>
            <person name="Williams B."/>
            <person name="Wilson W."/>
            <person name="Wolfe G."/>
            <person name="Wurch L.L."/>
        </authorList>
    </citation>
    <scope>NUCLEOTIDE SEQUENCE</scope>
</reference>
<feature type="region of interest" description="Disordered" evidence="1">
    <location>
        <begin position="1"/>
        <end position="37"/>
    </location>
</feature>
<dbReference type="OMA" id="SCVPRGK"/>
<dbReference type="PaxDb" id="2903-EOD27199"/>
<organism evidence="2 3">
    <name type="scientific">Emiliania huxleyi (strain CCMP1516)</name>
    <dbReference type="NCBI Taxonomy" id="280463"/>
    <lineage>
        <taxon>Eukaryota</taxon>
        <taxon>Haptista</taxon>
        <taxon>Haptophyta</taxon>
        <taxon>Prymnesiophyceae</taxon>
        <taxon>Isochrysidales</taxon>
        <taxon>Noelaerhabdaceae</taxon>
        <taxon>Emiliania</taxon>
    </lineage>
</organism>
<evidence type="ECO:0000313" key="2">
    <source>
        <dbReference type="EnsemblProtists" id="EOD27199"/>
    </source>
</evidence>
<keyword evidence="3" id="KW-1185">Reference proteome</keyword>
<name>A0A0D3JUL4_EMIH1</name>
<dbReference type="Proteomes" id="UP000013827">
    <property type="component" value="Unassembled WGS sequence"/>
</dbReference>
<dbReference type="GeneID" id="17272745"/>
<accession>A0A0D3JUL4</accession>
<evidence type="ECO:0000313" key="3">
    <source>
        <dbReference type="Proteomes" id="UP000013827"/>
    </source>
</evidence>
<protein>
    <submittedName>
        <fullName evidence="2">Uncharacterized protein</fullName>
    </submittedName>
</protein>
<reference evidence="2" key="2">
    <citation type="submission" date="2024-10" db="UniProtKB">
        <authorList>
            <consortium name="EnsemblProtists"/>
        </authorList>
    </citation>
    <scope>IDENTIFICATION</scope>
</reference>
<dbReference type="HOGENOM" id="CLU_1393485_0_0_1"/>
<feature type="region of interest" description="Disordered" evidence="1">
    <location>
        <begin position="77"/>
        <end position="108"/>
    </location>
</feature>
<dbReference type="KEGG" id="ehx:EMIHUDRAFT_434978"/>
<evidence type="ECO:0000256" key="1">
    <source>
        <dbReference type="SAM" id="MobiDB-lite"/>
    </source>
</evidence>